<evidence type="ECO:0000313" key="3">
    <source>
        <dbReference type="EMBL" id="MDR7150400.1"/>
    </source>
</evidence>
<keyword evidence="2" id="KW-0812">Transmembrane</keyword>
<feature type="transmembrane region" description="Helical" evidence="2">
    <location>
        <begin position="108"/>
        <end position="133"/>
    </location>
</feature>
<feature type="transmembrane region" description="Helical" evidence="2">
    <location>
        <begin position="12"/>
        <end position="35"/>
    </location>
</feature>
<feature type="transmembrane region" description="Helical" evidence="2">
    <location>
        <begin position="153"/>
        <end position="177"/>
    </location>
</feature>
<evidence type="ECO:0000313" key="4">
    <source>
        <dbReference type="Proteomes" id="UP001265700"/>
    </source>
</evidence>
<dbReference type="EMBL" id="JAVDWU010000004">
    <property type="protein sequence ID" value="MDR7150400.1"/>
    <property type="molecule type" value="Genomic_DNA"/>
</dbReference>
<reference evidence="3 4" key="1">
    <citation type="submission" date="2023-07" db="EMBL/GenBank/DDBJ databases">
        <title>Sorghum-associated microbial communities from plants grown in Nebraska, USA.</title>
        <authorList>
            <person name="Schachtman D."/>
        </authorList>
    </citation>
    <scope>NUCLEOTIDE SEQUENCE [LARGE SCALE GENOMIC DNA]</scope>
    <source>
        <strain evidence="3 4">4249</strain>
    </source>
</reference>
<evidence type="ECO:0000256" key="1">
    <source>
        <dbReference type="SAM" id="MobiDB-lite"/>
    </source>
</evidence>
<evidence type="ECO:0000256" key="2">
    <source>
        <dbReference type="SAM" id="Phobius"/>
    </source>
</evidence>
<keyword evidence="4" id="KW-1185">Reference proteome</keyword>
<proteinExistence type="predicted"/>
<keyword evidence="2" id="KW-0472">Membrane</keyword>
<protein>
    <submittedName>
        <fullName evidence="3">Uncharacterized protein</fullName>
    </submittedName>
</protein>
<feature type="region of interest" description="Disordered" evidence="1">
    <location>
        <begin position="198"/>
        <end position="237"/>
    </location>
</feature>
<comment type="caution">
    <text evidence="3">The sequence shown here is derived from an EMBL/GenBank/DDBJ whole genome shotgun (WGS) entry which is preliminary data.</text>
</comment>
<accession>A0ABU1WM91</accession>
<dbReference type="RefSeq" id="WP_310315845.1">
    <property type="nucleotide sequence ID" value="NZ_JAVDWU010000004.1"/>
</dbReference>
<name>A0ABU1WM91_9BURK</name>
<keyword evidence="2" id="KW-1133">Transmembrane helix</keyword>
<sequence>MQAPTDTLWPWLVVAGMGALHGLNPASGWAIAAAWGLHARSRAQAWWALLPIALGHAASVALMAVAVVYGWSFDRTVLQLLAATLLVIVVALRLRRRKASPHRGTSDTAGLALGSFLMAGAHGAGLMLVPALVPLCLGTGPPVSEAATVRPLALALAAVSIHMAAMLLVTGIMAAGVCAGANRLTRLTGAAWKARRAAGAPRGVPLSSNLSKPETPDRHEHAATASEPASHPFQAST</sequence>
<organism evidence="3 4">
    <name type="scientific">Hydrogenophaga palleronii</name>
    <dbReference type="NCBI Taxonomy" id="65655"/>
    <lineage>
        <taxon>Bacteria</taxon>
        <taxon>Pseudomonadati</taxon>
        <taxon>Pseudomonadota</taxon>
        <taxon>Betaproteobacteria</taxon>
        <taxon>Burkholderiales</taxon>
        <taxon>Comamonadaceae</taxon>
        <taxon>Hydrogenophaga</taxon>
    </lineage>
</organism>
<feature type="transmembrane region" description="Helical" evidence="2">
    <location>
        <begin position="77"/>
        <end position="96"/>
    </location>
</feature>
<feature type="transmembrane region" description="Helical" evidence="2">
    <location>
        <begin position="47"/>
        <end position="71"/>
    </location>
</feature>
<gene>
    <name evidence="3" type="ORF">J2W49_002358</name>
</gene>
<dbReference type="Proteomes" id="UP001265700">
    <property type="component" value="Unassembled WGS sequence"/>
</dbReference>